<dbReference type="InterPro" id="IPR023213">
    <property type="entry name" value="CAT-like_dom_sf"/>
</dbReference>
<dbReference type="Proteomes" id="UP000070121">
    <property type="component" value="Unassembled WGS sequence"/>
</dbReference>
<dbReference type="PANTHER" id="PTHR31642:SF310">
    <property type="entry name" value="FATTY ALCOHOL:CAFFEOYL-COA ACYLTRANSFERASE"/>
    <property type="match status" value="1"/>
</dbReference>
<accession>A0A135TE71</accession>
<keyword evidence="3" id="KW-1185">Reference proteome</keyword>
<dbReference type="Gene3D" id="3.30.559.10">
    <property type="entry name" value="Chloramphenicol acetyltransferase-like domain"/>
    <property type="match status" value="2"/>
</dbReference>
<evidence type="ECO:0000313" key="3">
    <source>
        <dbReference type="Proteomes" id="UP000070121"/>
    </source>
</evidence>
<dbReference type="GO" id="GO:0016747">
    <property type="term" value="F:acyltransferase activity, transferring groups other than amino-acyl groups"/>
    <property type="evidence" value="ECO:0007669"/>
    <property type="project" value="TreeGrafter"/>
</dbReference>
<dbReference type="Pfam" id="PF02458">
    <property type="entry name" value="Transferase"/>
    <property type="match status" value="1"/>
</dbReference>
<name>A0A135TE71_9PEZI</name>
<sequence length="572" mass="64325">MASRYMTVKWPYDLEKRQHQGGRIGPQGQPARRWKMADNIVPGSLSLLSAMRDYEKLTRDEDLESAKDERLLYEDEVLPVHFIDQAAIVRKIVFNYTFRYDKVLDARKLHESLVQLVHTPGWRKVGGRLRANSEGKLEIHVPRIFNETRPAVRFSHVDHLNTNIDSHPLASRLPKPTGSTPSIQEGSHAFKSFAAPVDLPRSTDHYLKSDEPLLCLQVTSFADSTLVGLTYPHSLADAMGISELLKAWSNIIAGKSHLVKPLQGTYRDVLDGAGTKLDKEASQRKFALESQQTRGLALISFIARYVWDIATRRTVQSRHIYLPANYLRHLRQGVEQELKETHGGVAPFVSDGDLITAWGSRLVMSSRPWKRCSAVICNVFDIRRRLENTFAPEGPYLQNLILPATTVLSRQEAASATTAQIAQNLRQAITEQTGDVQTRSLLRLARKWFAALDTMPLFARWDSRVIACSNWTKARFLDAADISSAASGDVGEDNPCTGVVGDSAADATQDHVRPVMFWGATMNADDKTRDAFMIYGKDGSGNYWVQGFLRKESWALIEEEFQRFGKESKESI</sequence>
<proteinExistence type="predicted"/>
<keyword evidence="1" id="KW-0808">Transferase</keyword>
<organism evidence="2 3">
    <name type="scientific">Colletotrichum salicis</name>
    <dbReference type="NCBI Taxonomy" id="1209931"/>
    <lineage>
        <taxon>Eukaryota</taxon>
        <taxon>Fungi</taxon>
        <taxon>Dikarya</taxon>
        <taxon>Ascomycota</taxon>
        <taxon>Pezizomycotina</taxon>
        <taxon>Sordariomycetes</taxon>
        <taxon>Hypocreomycetidae</taxon>
        <taxon>Glomerellales</taxon>
        <taxon>Glomerellaceae</taxon>
        <taxon>Colletotrichum</taxon>
        <taxon>Colletotrichum acutatum species complex</taxon>
    </lineage>
</organism>
<dbReference type="PANTHER" id="PTHR31642">
    <property type="entry name" value="TRICHOTHECENE 3-O-ACETYLTRANSFERASE"/>
    <property type="match status" value="1"/>
</dbReference>
<evidence type="ECO:0008006" key="4">
    <source>
        <dbReference type="Google" id="ProtNLM"/>
    </source>
</evidence>
<reference evidence="2 3" key="1">
    <citation type="submission" date="2014-02" db="EMBL/GenBank/DDBJ databases">
        <title>The genome sequence of Colletotrichum salicis CBS 607.94.</title>
        <authorList>
            <person name="Baroncelli R."/>
            <person name="Thon M.R."/>
        </authorList>
    </citation>
    <scope>NUCLEOTIDE SEQUENCE [LARGE SCALE GENOMIC DNA]</scope>
    <source>
        <strain evidence="2 3">CBS 607.94</strain>
    </source>
</reference>
<evidence type="ECO:0000313" key="2">
    <source>
        <dbReference type="EMBL" id="KXH46475.1"/>
    </source>
</evidence>
<dbReference type="OrthoDB" id="21502at2759"/>
<dbReference type="EMBL" id="JFFI01002006">
    <property type="protein sequence ID" value="KXH46475.1"/>
    <property type="molecule type" value="Genomic_DNA"/>
</dbReference>
<protein>
    <recommendedName>
        <fullName evidence="4">BCL5p</fullName>
    </recommendedName>
</protein>
<evidence type="ECO:0000256" key="1">
    <source>
        <dbReference type="ARBA" id="ARBA00022679"/>
    </source>
</evidence>
<comment type="caution">
    <text evidence="2">The sequence shown here is derived from an EMBL/GenBank/DDBJ whole genome shotgun (WGS) entry which is preliminary data.</text>
</comment>
<dbReference type="InterPro" id="IPR050317">
    <property type="entry name" value="Plant_Fungal_Acyltransferase"/>
</dbReference>
<dbReference type="AlphaFoldDB" id="A0A135TE71"/>
<gene>
    <name evidence="2" type="ORF">CSAL01_03036</name>
</gene>